<accession>A0A410H4Y3</accession>
<evidence type="ECO:0000256" key="1">
    <source>
        <dbReference type="PROSITE-ProRule" id="PRU00703"/>
    </source>
</evidence>
<dbReference type="PROSITE" id="PS51371">
    <property type="entry name" value="CBS"/>
    <property type="match status" value="1"/>
</dbReference>
<dbReference type="InterPro" id="IPR046342">
    <property type="entry name" value="CBS_dom_sf"/>
</dbReference>
<feature type="domain" description="EAL" evidence="2">
    <location>
        <begin position="16"/>
        <end position="270"/>
    </location>
</feature>
<dbReference type="CDD" id="cd01948">
    <property type="entry name" value="EAL"/>
    <property type="match status" value="1"/>
</dbReference>
<evidence type="ECO:0000259" key="2">
    <source>
        <dbReference type="PROSITE" id="PS50883"/>
    </source>
</evidence>
<dbReference type="Pfam" id="PF00563">
    <property type="entry name" value="EAL"/>
    <property type="match status" value="1"/>
</dbReference>
<dbReference type="InterPro" id="IPR035919">
    <property type="entry name" value="EAL_sf"/>
</dbReference>
<feature type="domain" description="CBS" evidence="4">
    <location>
        <begin position="285"/>
        <end position="343"/>
    </location>
</feature>
<dbReference type="InterPro" id="IPR029787">
    <property type="entry name" value="Nucleotide_cyclase"/>
</dbReference>
<proteinExistence type="predicted"/>
<dbReference type="SUPFAM" id="SSF54631">
    <property type="entry name" value="CBS-domain pair"/>
    <property type="match status" value="1"/>
</dbReference>
<dbReference type="InterPro" id="IPR050706">
    <property type="entry name" value="Cyclic-di-GMP_PDE-like"/>
</dbReference>
<dbReference type="AlphaFoldDB" id="A0A410H4Y3"/>
<dbReference type="InterPro" id="IPR000644">
    <property type="entry name" value="CBS_dom"/>
</dbReference>
<dbReference type="PROSITE" id="PS50883">
    <property type="entry name" value="EAL"/>
    <property type="match status" value="1"/>
</dbReference>
<dbReference type="PANTHER" id="PTHR33121">
    <property type="entry name" value="CYCLIC DI-GMP PHOSPHODIESTERASE PDEF"/>
    <property type="match status" value="1"/>
</dbReference>
<dbReference type="SUPFAM" id="SSF141868">
    <property type="entry name" value="EAL domain-like"/>
    <property type="match status" value="1"/>
</dbReference>
<evidence type="ECO:0000259" key="3">
    <source>
        <dbReference type="PROSITE" id="PS50887"/>
    </source>
</evidence>
<dbReference type="Proteomes" id="UP000285478">
    <property type="component" value="Chromosome"/>
</dbReference>
<dbReference type="RefSeq" id="WP_128385295.1">
    <property type="nucleotide sequence ID" value="NZ_CP035033.1"/>
</dbReference>
<sequence>MERVTLPEAKCSGLQHSPLGRELKDIFDHQRIQTHFQPIVGLKTRSVFAFEALTRGPDNSALYSPAHLFRLASDHGCLLEMDLMARRVSIKNFMKSVAQHQNQVKLFLNVSVSSLMNVDHRSGLTLDCLNYYGLNIHQVVIEITELQPVEDSGLFLNAIQHYRKMGFKVAIDDLGSGYNGLKLWSEVKPDFVKIDKHFIADIDKQADKYRFMETILTLAKSLGTKIIAEGVETEAELQILEKLGVDFVQGYLLKRPSPSTALTLDYKWNEVVQDVTNPKETVKLLCREAFTMPLDTTIDQMTDELLHRPGVDYVPIVEKGRVHGMVWRRELTELLASKFGRDLHGRKNIAKLMDPSPLVFDINTPLVEASREITENGSYDKGTFILTDKGNYKGCGSFMELLRVITDLKIRSAQYANPLSGLPGNVPIQNMIQEYLDRQSPFVVIYVDVDNFKPYNDYYSFEQGDQVISAVARVLKESLGVQEAFIGHVGGDDFVVVMPDMQYEMVCQRILKGFQFASLNFYTQEDRHRGGIYAEDRAGEKVFFPMMSLSLGVLLVHPGVFDHTQKLSSYATRAKKGAKSQGGNTYYVVDSRQVGLMRA</sequence>
<gene>
    <name evidence="5" type="ORF">EPV75_10035</name>
</gene>
<name>A0A410H4Y3_9GAMM</name>
<dbReference type="Gene3D" id="3.30.70.270">
    <property type="match status" value="1"/>
</dbReference>
<dbReference type="InterPro" id="IPR000160">
    <property type="entry name" value="GGDEF_dom"/>
</dbReference>
<dbReference type="PROSITE" id="PS50887">
    <property type="entry name" value="GGDEF"/>
    <property type="match status" value="1"/>
</dbReference>
<dbReference type="Pfam" id="PF00990">
    <property type="entry name" value="GGDEF"/>
    <property type="match status" value="1"/>
</dbReference>
<evidence type="ECO:0000259" key="4">
    <source>
        <dbReference type="PROSITE" id="PS51371"/>
    </source>
</evidence>
<dbReference type="NCBIfam" id="TIGR00254">
    <property type="entry name" value="GGDEF"/>
    <property type="match status" value="1"/>
</dbReference>
<dbReference type="Gene3D" id="3.20.20.450">
    <property type="entry name" value="EAL domain"/>
    <property type="match status" value="1"/>
</dbReference>
<dbReference type="CDD" id="cd01949">
    <property type="entry name" value="GGDEF"/>
    <property type="match status" value="1"/>
</dbReference>
<dbReference type="SMART" id="SM00267">
    <property type="entry name" value="GGDEF"/>
    <property type="match status" value="1"/>
</dbReference>
<keyword evidence="6" id="KW-1185">Reference proteome</keyword>
<feature type="domain" description="GGDEF" evidence="3">
    <location>
        <begin position="440"/>
        <end position="591"/>
    </location>
</feature>
<evidence type="ECO:0000313" key="5">
    <source>
        <dbReference type="EMBL" id="QAB15979.1"/>
    </source>
</evidence>
<dbReference type="SMART" id="SM00052">
    <property type="entry name" value="EAL"/>
    <property type="match status" value="1"/>
</dbReference>
<dbReference type="GO" id="GO:0071111">
    <property type="term" value="F:cyclic-guanylate-specific phosphodiesterase activity"/>
    <property type="evidence" value="ECO:0007669"/>
    <property type="project" value="InterPro"/>
</dbReference>
<protein>
    <submittedName>
        <fullName evidence="5">GGDEF domain-containing protein</fullName>
    </submittedName>
</protein>
<reference evidence="5 6" key="1">
    <citation type="journal article" date="2018" name="Environ. Microbiol.">
        <title>Genomes of ubiquitous marine and hypersaline Hydrogenovibrio, Thiomicrorhabdus and Thiomicrospira spp. encode a diversity of mechanisms to sustain chemolithoautotrophy in heterogeneous environments.</title>
        <authorList>
            <person name="Scott K.M."/>
            <person name="Williams J."/>
            <person name="Porter C.M.B."/>
            <person name="Russel S."/>
            <person name="Harmer T.L."/>
            <person name="Paul J.H."/>
            <person name="Antonen K.M."/>
            <person name="Bridges M.K."/>
            <person name="Camper G.J."/>
            <person name="Campla C.K."/>
            <person name="Casella L.G."/>
            <person name="Chase E."/>
            <person name="Conrad J.W."/>
            <person name="Cruz M.C."/>
            <person name="Dunlap D.S."/>
            <person name="Duran L."/>
            <person name="Fahsbender E.M."/>
            <person name="Goldsmith D.B."/>
            <person name="Keeley R.F."/>
            <person name="Kondoff M.R."/>
            <person name="Kussy B.I."/>
            <person name="Lane M.K."/>
            <person name="Lawler S."/>
            <person name="Leigh B.A."/>
            <person name="Lewis C."/>
            <person name="Lostal L.M."/>
            <person name="Marking D."/>
            <person name="Mancera P.A."/>
            <person name="McClenthan E.C."/>
            <person name="McIntyre E.A."/>
            <person name="Mine J.A."/>
            <person name="Modi S."/>
            <person name="Moore B.D."/>
            <person name="Morgan W.A."/>
            <person name="Nelson K.M."/>
            <person name="Nguyen K.N."/>
            <person name="Ogburn N."/>
            <person name="Parrino D.G."/>
            <person name="Pedapudi A.D."/>
            <person name="Pelham R.P."/>
            <person name="Preece A.M."/>
            <person name="Rampersad E.A."/>
            <person name="Richardson J.C."/>
            <person name="Rodgers C.M."/>
            <person name="Schaffer B.L."/>
            <person name="Sheridan N.E."/>
            <person name="Solone M.R."/>
            <person name="Staley Z.R."/>
            <person name="Tabuchi M."/>
            <person name="Waide R.J."/>
            <person name="Wanjugi P.W."/>
            <person name="Young S."/>
            <person name="Clum A."/>
            <person name="Daum C."/>
            <person name="Huntemann M."/>
            <person name="Ivanova N."/>
            <person name="Kyrpides N."/>
            <person name="Mikhailova N."/>
            <person name="Palaniappan K."/>
            <person name="Pillay M."/>
            <person name="Reddy T.B.K."/>
            <person name="Shapiro N."/>
            <person name="Stamatis D."/>
            <person name="Varghese N."/>
            <person name="Woyke T."/>
            <person name="Boden R."/>
            <person name="Freyermuth S.K."/>
            <person name="Kerfeld C.A."/>
        </authorList>
    </citation>
    <scope>NUCLEOTIDE SEQUENCE [LARGE SCALE GENOMIC DNA]</scope>
    <source>
        <strain evidence="5 6">JR-2</strain>
    </source>
</reference>
<dbReference type="Gene3D" id="3.10.580.10">
    <property type="entry name" value="CBS-domain"/>
    <property type="match status" value="1"/>
</dbReference>
<dbReference type="InterPro" id="IPR001633">
    <property type="entry name" value="EAL_dom"/>
</dbReference>
<dbReference type="SUPFAM" id="SSF55073">
    <property type="entry name" value="Nucleotide cyclase"/>
    <property type="match status" value="1"/>
</dbReference>
<keyword evidence="1" id="KW-0129">CBS domain</keyword>
<dbReference type="EMBL" id="CP035033">
    <property type="protein sequence ID" value="QAB15979.1"/>
    <property type="molecule type" value="Genomic_DNA"/>
</dbReference>
<organism evidence="5 6">
    <name type="scientific">Hydrogenovibrio thermophilus</name>
    <dbReference type="NCBI Taxonomy" id="265883"/>
    <lineage>
        <taxon>Bacteria</taxon>
        <taxon>Pseudomonadati</taxon>
        <taxon>Pseudomonadota</taxon>
        <taxon>Gammaproteobacteria</taxon>
        <taxon>Thiotrichales</taxon>
        <taxon>Piscirickettsiaceae</taxon>
        <taxon>Hydrogenovibrio</taxon>
    </lineage>
</organism>
<evidence type="ECO:0000313" key="6">
    <source>
        <dbReference type="Proteomes" id="UP000285478"/>
    </source>
</evidence>
<dbReference type="PANTHER" id="PTHR33121:SF76">
    <property type="entry name" value="SIGNALING PROTEIN"/>
    <property type="match status" value="1"/>
</dbReference>
<dbReference type="InterPro" id="IPR043128">
    <property type="entry name" value="Rev_trsase/Diguanyl_cyclase"/>
</dbReference>
<dbReference type="KEGG" id="htr:EPV75_10035"/>